<name>A0A3G2R3H2_9FIRM</name>
<reference evidence="1 2" key="1">
    <citation type="submission" date="2018-10" db="EMBL/GenBank/DDBJ databases">
        <authorList>
            <person name="Zhang X."/>
        </authorList>
    </citation>
    <scope>NUCLEOTIDE SEQUENCE [LARGE SCALE GENOMIC DNA]</scope>
    <source>
        <strain evidence="1 2">SK-G1</strain>
    </source>
</reference>
<dbReference type="EMBL" id="CP033169">
    <property type="protein sequence ID" value="AYO30054.1"/>
    <property type="molecule type" value="Genomic_DNA"/>
</dbReference>
<protein>
    <submittedName>
        <fullName evidence="1">Uncharacterized protein</fullName>
    </submittedName>
</protein>
<organism evidence="1 2">
    <name type="scientific">Biomaibacter acetigenes</name>
    <dbReference type="NCBI Taxonomy" id="2316383"/>
    <lineage>
        <taxon>Bacteria</taxon>
        <taxon>Bacillati</taxon>
        <taxon>Bacillota</taxon>
        <taxon>Clostridia</taxon>
        <taxon>Thermosediminibacterales</taxon>
        <taxon>Tepidanaerobacteraceae</taxon>
        <taxon>Biomaibacter</taxon>
    </lineage>
</organism>
<accession>A0A3G2R3H2</accession>
<sequence length="192" mass="21917">MPFGFLDASGTKNPDVFISKEAVGKLSKYWINLLKKGNIARLGNIILSTPDGDVKARKFNISLKEEHLKPALKESLDILREDMISKNPKNAKDLEKVFAQLEKMMDSAKIEKFLYEVYIDRDDYIVEDTVNLKISFPEDKSSGLVKSFELETTSTMWDMEKPVTIDFPAINKQNSMTLDELQKRGEFPEGVF</sequence>
<keyword evidence="2" id="KW-1185">Reference proteome</keyword>
<dbReference type="KEGG" id="bacg:D2962_05000"/>
<dbReference type="AlphaFoldDB" id="A0A3G2R3H2"/>
<evidence type="ECO:0000313" key="2">
    <source>
        <dbReference type="Proteomes" id="UP000280960"/>
    </source>
</evidence>
<proteinExistence type="predicted"/>
<dbReference type="Proteomes" id="UP000280960">
    <property type="component" value="Chromosome"/>
</dbReference>
<dbReference type="RefSeq" id="WP_122014328.1">
    <property type="nucleotide sequence ID" value="NZ_CP033169.1"/>
</dbReference>
<gene>
    <name evidence="1" type="ORF">D2962_05000</name>
</gene>
<evidence type="ECO:0000313" key="1">
    <source>
        <dbReference type="EMBL" id="AYO30054.1"/>
    </source>
</evidence>